<gene>
    <name evidence="1" type="ORF">UT35_C0007G0008</name>
</gene>
<dbReference type="Proteomes" id="UP000033996">
    <property type="component" value="Unassembled WGS sequence"/>
</dbReference>
<name>A0A837HQN8_9BACT</name>
<evidence type="ECO:0000313" key="2">
    <source>
        <dbReference type="Proteomes" id="UP000033996"/>
    </source>
</evidence>
<organism evidence="1 2">
    <name type="scientific">Candidatus Yanofskybacteria bacterium GW2011_GWD1_39_16</name>
    <dbReference type="NCBI Taxonomy" id="1619030"/>
    <lineage>
        <taxon>Bacteria</taxon>
        <taxon>Candidatus Yanofskyibacteriota</taxon>
    </lineage>
</organism>
<proteinExistence type="predicted"/>
<protein>
    <submittedName>
        <fullName evidence="1">Uncharacterized protein</fullName>
    </submittedName>
</protein>
<reference evidence="1 2" key="1">
    <citation type="journal article" date="2015" name="Nature">
        <title>rRNA introns, odd ribosomes, and small enigmatic genomes across a large radiation of phyla.</title>
        <authorList>
            <person name="Brown C.T."/>
            <person name="Hug L.A."/>
            <person name="Thomas B.C."/>
            <person name="Sharon I."/>
            <person name="Castelle C.J."/>
            <person name="Singh A."/>
            <person name="Wilkins M.J."/>
            <person name="Williams K.H."/>
            <person name="Banfield J.F."/>
        </authorList>
    </citation>
    <scope>NUCLEOTIDE SEQUENCE [LARGE SCALE GENOMIC DNA]</scope>
</reference>
<evidence type="ECO:0000313" key="1">
    <source>
        <dbReference type="EMBL" id="KKR09398.1"/>
    </source>
</evidence>
<dbReference type="AlphaFoldDB" id="A0A837HQN8"/>
<comment type="caution">
    <text evidence="1">The sequence shown here is derived from an EMBL/GenBank/DDBJ whole genome shotgun (WGS) entry which is preliminary data.</text>
</comment>
<dbReference type="EMBL" id="LBWL01000007">
    <property type="protein sequence ID" value="KKR09398.1"/>
    <property type="molecule type" value="Genomic_DNA"/>
</dbReference>
<sequence length="239" mass="27111">MALGDRAISPEITKILKKISDLNATKILAIAGSDATKVWLERVYDRLFTGRLGKNIKDLPIGIKHLAEVAAYATHGILGNKFSHPESPLGIFLREIVEDMPAELGRRMLNGDLGPSHGIPVIEADFSVNSSLFELTPDEIKETTRWLATLTEDQKSQFREILKKASVDSLQTMVTLDRESRTLLLDTLGPNARPEKRKYFKEMLLGIKHEIDVFNKELDDVLARKRQRRQRQRKKKGKE</sequence>
<accession>A0A837HQN8</accession>